<dbReference type="GO" id="GO:0016614">
    <property type="term" value="F:oxidoreductase activity, acting on CH-OH group of donors"/>
    <property type="evidence" value="ECO:0007669"/>
    <property type="project" value="InterPro"/>
</dbReference>
<keyword evidence="2 3" id="KW-0274">FAD</keyword>
<dbReference type="InterPro" id="IPR036188">
    <property type="entry name" value="FAD/NAD-bd_sf"/>
</dbReference>
<dbReference type="InterPro" id="IPR012132">
    <property type="entry name" value="GMC_OxRdtase"/>
</dbReference>
<organism evidence="6 7">
    <name type="scientific">Zophobas morio</name>
    <dbReference type="NCBI Taxonomy" id="2755281"/>
    <lineage>
        <taxon>Eukaryota</taxon>
        <taxon>Metazoa</taxon>
        <taxon>Ecdysozoa</taxon>
        <taxon>Arthropoda</taxon>
        <taxon>Hexapoda</taxon>
        <taxon>Insecta</taxon>
        <taxon>Pterygota</taxon>
        <taxon>Neoptera</taxon>
        <taxon>Endopterygota</taxon>
        <taxon>Coleoptera</taxon>
        <taxon>Polyphaga</taxon>
        <taxon>Cucujiformia</taxon>
        <taxon>Tenebrionidae</taxon>
        <taxon>Zophobas</taxon>
    </lineage>
</organism>
<feature type="domain" description="Glucose-methanol-choline oxidoreductase N-terminal" evidence="4">
    <location>
        <begin position="137"/>
        <end position="160"/>
    </location>
</feature>
<dbReference type="Proteomes" id="UP001168821">
    <property type="component" value="Unassembled WGS sequence"/>
</dbReference>
<dbReference type="SUPFAM" id="SSF54373">
    <property type="entry name" value="FAD-linked reductases, C-terminal domain"/>
    <property type="match status" value="1"/>
</dbReference>
<dbReference type="SUPFAM" id="SSF51905">
    <property type="entry name" value="FAD/NAD(P)-binding domain"/>
    <property type="match status" value="1"/>
</dbReference>
<dbReference type="GO" id="GO:0050660">
    <property type="term" value="F:flavin adenine dinucleotide binding"/>
    <property type="evidence" value="ECO:0007669"/>
    <property type="project" value="InterPro"/>
</dbReference>
<keyword evidence="7" id="KW-1185">Reference proteome</keyword>
<protein>
    <recommendedName>
        <fullName evidence="4 5">Glucose-methanol-choline oxidoreductase N-terminal domain-containing protein</fullName>
    </recommendedName>
</protein>
<evidence type="ECO:0000313" key="6">
    <source>
        <dbReference type="EMBL" id="KAJ3656407.1"/>
    </source>
</evidence>
<reference evidence="6" key="1">
    <citation type="journal article" date="2023" name="G3 (Bethesda)">
        <title>Whole genome assemblies of Zophobas morio and Tenebrio molitor.</title>
        <authorList>
            <person name="Kaur S."/>
            <person name="Stinson S.A."/>
            <person name="diCenzo G.C."/>
        </authorList>
    </citation>
    <scope>NUCLEOTIDE SEQUENCE</scope>
    <source>
        <strain evidence="6">QUZm001</strain>
    </source>
</reference>
<dbReference type="PROSITE" id="PS00623">
    <property type="entry name" value="GMC_OXRED_1"/>
    <property type="match status" value="1"/>
</dbReference>
<feature type="binding site" evidence="2">
    <location>
        <position position="139"/>
    </location>
    <ligand>
        <name>FAD</name>
        <dbReference type="ChEBI" id="CHEBI:57692"/>
    </ligand>
</feature>
<dbReference type="Pfam" id="PF00732">
    <property type="entry name" value="GMC_oxred_N"/>
    <property type="match status" value="1"/>
</dbReference>
<evidence type="ECO:0000259" key="4">
    <source>
        <dbReference type="PROSITE" id="PS00623"/>
    </source>
</evidence>
<feature type="domain" description="Glucose-methanol-choline oxidoreductase N-terminal" evidence="5">
    <location>
        <begin position="317"/>
        <end position="331"/>
    </location>
</feature>
<dbReference type="InterPro" id="IPR000172">
    <property type="entry name" value="GMC_OxRdtase_N"/>
</dbReference>
<keyword evidence="3" id="KW-0285">Flavoprotein</keyword>
<comment type="cofactor">
    <cofactor evidence="2">
        <name>FAD</name>
        <dbReference type="ChEBI" id="CHEBI:57692"/>
    </cofactor>
</comment>
<accession>A0AA38MH98</accession>
<evidence type="ECO:0000313" key="7">
    <source>
        <dbReference type="Proteomes" id="UP001168821"/>
    </source>
</evidence>
<dbReference type="EMBL" id="JALNTZ010000004">
    <property type="protein sequence ID" value="KAJ3656407.1"/>
    <property type="molecule type" value="Genomic_DNA"/>
</dbReference>
<dbReference type="Gene3D" id="3.30.560.10">
    <property type="entry name" value="Glucose Oxidase, domain 3"/>
    <property type="match status" value="1"/>
</dbReference>
<evidence type="ECO:0000259" key="5">
    <source>
        <dbReference type="PROSITE" id="PS00624"/>
    </source>
</evidence>
<dbReference type="Pfam" id="PF05199">
    <property type="entry name" value="GMC_oxred_C"/>
    <property type="match status" value="1"/>
</dbReference>
<dbReference type="PANTHER" id="PTHR11552:SF217">
    <property type="entry name" value="GLUCOSE DEHYDROGENASE [FAD, QUINONE]"/>
    <property type="match status" value="1"/>
</dbReference>
<comment type="caution">
    <text evidence="6">The sequence shown here is derived from an EMBL/GenBank/DDBJ whole genome shotgun (WGS) entry which is preliminary data.</text>
</comment>
<sequence>MNCGCQAPYIGPSLARTCYGGKFILFMSILDTLIRKKCDLSEMCKRIVPKRAPDSEYDFIVIGGGAAGSVVAARLSEVPEWTVLLVEAGGDEPPGTQVPSMMNNFIGNPIVDWDFKTEPQKEACLGYPERRCTWPRGKVLGGGGVINGMMYIRGVPEDYDNWKKQGNPGWGYRDVFPFFKLSEGNEQIGTLVSESYHGGNGPMTISRFPDRPELAKDVLKAAKHSKFLVVDDLNAPPYLGFTIAQAMQRNGSRLSCARAFLRPARDRPNLHIMINSTATKLLVEKINNTKRSTGVQFLYKNQSFTVKVKREIILSAGAVNSPHILLLSGIGPKHELDKFNISLVHHLPGVGRNLQNHVSFILQFKMKNRKAVNDLNKLSVHKFLNFRKGPMSSTGMAQVTTRICTKRTKHSCPDLQLFFGGYLAGCSKFGCVEEMQTPSGSYAPRNFSITPVVLRPKSRGFIGLKSENPLDAPFIQPNYLTEEDDVKTLITGIRIAQKLAGSKILKRKYGVEIIRETYGNCDKFFSFNSDDFWDCAVRYQTGPENHQSGSCKMGPYSDASAVVDSELQIHGIDGLRVMDASIMPSVVSGNTHATVVMIAEKGANHIKKKWLHASKEASISISTHELS</sequence>
<evidence type="ECO:0000256" key="1">
    <source>
        <dbReference type="ARBA" id="ARBA00010790"/>
    </source>
</evidence>
<gene>
    <name evidence="6" type="ORF">Zmor_015487</name>
</gene>
<dbReference type="PANTHER" id="PTHR11552">
    <property type="entry name" value="GLUCOSE-METHANOL-CHOLINE GMC OXIDOREDUCTASE"/>
    <property type="match status" value="1"/>
</dbReference>
<evidence type="ECO:0000256" key="2">
    <source>
        <dbReference type="PIRSR" id="PIRSR000137-2"/>
    </source>
</evidence>
<dbReference type="Gene3D" id="3.50.50.60">
    <property type="entry name" value="FAD/NAD(P)-binding domain"/>
    <property type="match status" value="1"/>
</dbReference>
<evidence type="ECO:0000256" key="3">
    <source>
        <dbReference type="RuleBase" id="RU003968"/>
    </source>
</evidence>
<dbReference type="AlphaFoldDB" id="A0AA38MH98"/>
<dbReference type="PROSITE" id="PS00624">
    <property type="entry name" value="GMC_OXRED_2"/>
    <property type="match status" value="1"/>
</dbReference>
<comment type="similarity">
    <text evidence="1 3">Belongs to the GMC oxidoreductase family.</text>
</comment>
<dbReference type="InterPro" id="IPR007867">
    <property type="entry name" value="GMC_OxRtase_C"/>
</dbReference>
<proteinExistence type="inferred from homology"/>
<name>A0AA38MH98_9CUCU</name>
<dbReference type="PIRSF" id="PIRSF000137">
    <property type="entry name" value="Alcohol_oxidase"/>
    <property type="match status" value="1"/>
</dbReference>